<accession>A0ACC1J1T8</accession>
<protein>
    <submittedName>
        <fullName evidence="1">Vacuolar membrane-associated protein iml1</fullName>
    </submittedName>
</protein>
<dbReference type="EMBL" id="JANBPW010004664">
    <property type="protein sequence ID" value="KAJ1934398.1"/>
    <property type="molecule type" value="Genomic_DNA"/>
</dbReference>
<comment type="caution">
    <text evidence="1">The sequence shown here is derived from an EMBL/GenBank/DDBJ whole genome shotgun (WGS) entry which is preliminary data.</text>
</comment>
<sequence length="453" mass="51206">HHEVGLKLRNVRWHFTYHDNIFVGYQLVDWILVNFANVTSRVQAVEAGNRMMKRRLFQHAGEKQIFEDGYNFYQFTDSSVQARVLGNSQPRGAPTSLMATIGFGDMVSKYTPGSNNASPAVSRPTSRHGSNAPSINNDYDAHNMSNSGADPGTENEQGAQGTYDMTIQNKALNKVKAEGMAIQAPSHSMGGESVLSETAQVDHASQPDGIAGETPRMLPHTRSFSADYRITPDIFPQLACKPTLRDLPKSLLQSRMFALDLDQARKSTRIENCLVHLDAVQNPMTCFHLSINWLNCTNHLIDELVQGWARRAERCGMRLVEAPRAQDTLLEDSHPFHSPIRITLAAPPPRVETIFDDDWVSEFSFLADIDDPNDLSDDDFDNDPELDEQQVAKLKRKARIVRRMAQCLPKYAFERELLEEQDFILDVEAEEAYPSDDLLHREYTFERLGHKFT</sequence>
<feature type="non-terminal residue" evidence="1">
    <location>
        <position position="1"/>
    </location>
</feature>
<keyword evidence="2" id="KW-1185">Reference proteome</keyword>
<evidence type="ECO:0000313" key="1">
    <source>
        <dbReference type="EMBL" id="KAJ1934398.1"/>
    </source>
</evidence>
<reference evidence="1" key="1">
    <citation type="submission" date="2022-07" db="EMBL/GenBank/DDBJ databases">
        <title>Phylogenomic reconstructions and comparative analyses of Kickxellomycotina fungi.</title>
        <authorList>
            <person name="Reynolds N.K."/>
            <person name="Stajich J.E."/>
            <person name="Barry K."/>
            <person name="Grigoriev I.V."/>
            <person name="Crous P."/>
            <person name="Smith M.E."/>
        </authorList>
    </citation>
    <scope>NUCLEOTIDE SEQUENCE</scope>
    <source>
        <strain evidence="1">NRRL 5244</strain>
    </source>
</reference>
<dbReference type="Proteomes" id="UP001150603">
    <property type="component" value="Unassembled WGS sequence"/>
</dbReference>
<organism evidence="1 2">
    <name type="scientific">Linderina macrospora</name>
    <dbReference type="NCBI Taxonomy" id="4868"/>
    <lineage>
        <taxon>Eukaryota</taxon>
        <taxon>Fungi</taxon>
        <taxon>Fungi incertae sedis</taxon>
        <taxon>Zoopagomycota</taxon>
        <taxon>Kickxellomycotina</taxon>
        <taxon>Kickxellomycetes</taxon>
        <taxon>Kickxellales</taxon>
        <taxon>Kickxellaceae</taxon>
        <taxon>Linderina</taxon>
    </lineage>
</organism>
<gene>
    <name evidence="1" type="primary">IML1_3</name>
    <name evidence="1" type="ORF">FBU59_005711</name>
</gene>
<proteinExistence type="predicted"/>
<evidence type="ECO:0000313" key="2">
    <source>
        <dbReference type="Proteomes" id="UP001150603"/>
    </source>
</evidence>
<feature type="non-terminal residue" evidence="1">
    <location>
        <position position="453"/>
    </location>
</feature>
<name>A0ACC1J1T8_9FUNG</name>